<dbReference type="GO" id="GO:0003684">
    <property type="term" value="F:damaged DNA binding"/>
    <property type="evidence" value="ECO:0007669"/>
    <property type="project" value="InterPro"/>
</dbReference>
<organism evidence="3">
    <name type="scientific">Streptomyces sp. NBC_00119</name>
    <dbReference type="NCBI Taxonomy" id="2975659"/>
    <lineage>
        <taxon>Bacteria</taxon>
        <taxon>Bacillati</taxon>
        <taxon>Actinomycetota</taxon>
        <taxon>Actinomycetes</taxon>
        <taxon>Kitasatosporales</taxon>
        <taxon>Streptomycetaceae</taxon>
        <taxon>Streptomyces</taxon>
    </lineage>
</organism>
<gene>
    <name evidence="3" type="ORF">OHU69_49555</name>
</gene>
<evidence type="ECO:0000256" key="1">
    <source>
        <dbReference type="ARBA" id="ARBA00022763"/>
    </source>
</evidence>
<evidence type="ECO:0000313" key="3">
    <source>
        <dbReference type="EMBL" id="WTS18310.1"/>
    </source>
</evidence>
<feature type="domain" description="DNA polymerase Y-family little finger" evidence="2">
    <location>
        <begin position="171"/>
        <end position="211"/>
    </location>
</feature>
<dbReference type="PANTHER" id="PTHR35369:SF2">
    <property type="entry name" value="BLR3025 PROTEIN"/>
    <property type="match status" value="1"/>
</dbReference>
<dbReference type="EMBL" id="CP108195">
    <property type="protein sequence ID" value="WTS18310.1"/>
    <property type="molecule type" value="Genomic_DNA"/>
</dbReference>
<dbReference type="Gene3D" id="1.10.150.20">
    <property type="entry name" value="5' to 3' exonuclease, C-terminal subdomain"/>
    <property type="match status" value="1"/>
</dbReference>
<dbReference type="PANTHER" id="PTHR35369">
    <property type="entry name" value="BLR3025 PROTEIN-RELATED"/>
    <property type="match status" value="1"/>
</dbReference>
<dbReference type="InterPro" id="IPR017961">
    <property type="entry name" value="DNA_pol_Y-fam_little_finger"/>
</dbReference>
<keyword evidence="1" id="KW-0227">DNA damage</keyword>
<dbReference type="SUPFAM" id="SSF56672">
    <property type="entry name" value="DNA/RNA polymerases"/>
    <property type="match status" value="1"/>
</dbReference>
<dbReference type="Pfam" id="PF11799">
    <property type="entry name" value="IMS_C"/>
    <property type="match status" value="1"/>
</dbReference>
<dbReference type="Pfam" id="PF11798">
    <property type="entry name" value="IMS_HHH"/>
    <property type="match status" value="1"/>
</dbReference>
<reference evidence="3" key="1">
    <citation type="submission" date="2022-10" db="EMBL/GenBank/DDBJ databases">
        <title>The complete genomes of actinobacterial strains from the NBC collection.</title>
        <authorList>
            <person name="Joergensen T.S."/>
            <person name="Alvarez Arevalo M."/>
            <person name="Sterndorff E.B."/>
            <person name="Faurdal D."/>
            <person name="Vuksanovic O."/>
            <person name="Mourched A.-S."/>
            <person name="Charusanti P."/>
            <person name="Shaw S."/>
            <person name="Blin K."/>
            <person name="Weber T."/>
        </authorList>
    </citation>
    <scope>NUCLEOTIDE SEQUENCE</scope>
    <source>
        <strain evidence="3">NBC_00119</strain>
    </source>
</reference>
<name>A0AAU1UM42_9ACTN</name>
<dbReference type="InterPro" id="IPR024728">
    <property type="entry name" value="PolY_HhH_motif"/>
</dbReference>
<evidence type="ECO:0000259" key="2">
    <source>
        <dbReference type="Pfam" id="PF11799"/>
    </source>
</evidence>
<protein>
    <recommendedName>
        <fullName evidence="2">DNA polymerase Y-family little finger domain-containing protein</fullName>
    </recommendedName>
</protein>
<dbReference type="InterPro" id="IPR043502">
    <property type="entry name" value="DNA/RNA_pol_sf"/>
</dbReference>
<proteinExistence type="predicted"/>
<dbReference type="GO" id="GO:0006281">
    <property type="term" value="P:DNA repair"/>
    <property type="evidence" value="ECO:0007669"/>
    <property type="project" value="InterPro"/>
</dbReference>
<sequence length="212" mass="23062">MFTSNSARTRRRKRCSRTSWAWYQPYPHDHSVDMDVSGALGHFGRSPHELGQILQLRALALYGVHAVVGGGRSPLIAAMAAATPPGRITVIAPDDDAVDAFLKPRPIAALPGIGPATAKTLSRYGITTIGQLADTSESVLARILGQQARRELSARARGNDDRPVQRTALIRSTSASRNFDRDELDPDAHRRALLALAEELGARLRTSHEVCR</sequence>
<dbReference type="AlphaFoldDB" id="A0AAU1UM42"/>
<dbReference type="InterPro" id="IPR050356">
    <property type="entry name" value="SulA_CellDiv_inhibitor"/>
</dbReference>
<accession>A0AAU1UM42</accession>